<sequence length="255" mass="27770">MSETALEYLLGSATRPATLAALRDAGRLSSRRLEERVSASRRTLKRTLRTMESRGWVEPVGGAYELTALGAATLATYEQCRERERIAREIRPILEHAPASAFGLDIETLADATVIRPDSDPTAPLDRLLDLRAEASELREAAPFLLRDTVEQLADRVTAESPPDVTLVLEDAAPSPESYSGAYCDHFRDLLDAPTVDVRVVDDVSVTVGVADGHAFVGVAERDGMPGALLESDDDTVVDWANRSVDRYLDRGVPP</sequence>
<dbReference type="Pfam" id="PF25213">
    <property type="entry name" value="HVO_A0261_N"/>
    <property type="match status" value="1"/>
</dbReference>
<feature type="domain" description="HVO-A0261-like N-terminal" evidence="2">
    <location>
        <begin position="6"/>
        <end position="84"/>
    </location>
</feature>
<dbReference type="RefSeq" id="WP_256406279.1">
    <property type="nucleotide sequence ID" value="NZ_CP187151.1"/>
</dbReference>
<evidence type="ECO:0000259" key="2">
    <source>
        <dbReference type="Pfam" id="PF25213"/>
    </source>
</evidence>
<gene>
    <name evidence="3" type="ORF">ACFSBJ_01485</name>
</gene>
<comment type="caution">
    <text evidence="3">The sequence shown here is derived from an EMBL/GenBank/DDBJ whole genome shotgun (WGS) entry which is preliminary data.</text>
</comment>
<evidence type="ECO:0000313" key="4">
    <source>
        <dbReference type="Proteomes" id="UP001597075"/>
    </source>
</evidence>
<keyword evidence="4" id="KW-1185">Reference proteome</keyword>
<dbReference type="InterPro" id="IPR013561">
    <property type="entry name" value="FilR1_middle_dom"/>
</dbReference>
<feature type="domain" description="Methanogenesis regulatory protein FilR1 middle" evidence="1">
    <location>
        <begin position="121"/>
        <end position="251"/>
    </location>
</feature>
<dbReference type="SUPFAM" id="SSF46785">
    <property type="entry name" value="Winged helix' DNA-binding domain"/>
    <property type="match status" value="1"/>
</dbReference>
<evidence type="ECO:0000313" key="3">
    <source>
        <dbReference type="EMBL" id="MFD1632424.1"/>
    </source>
</evidence>
<protein>
    <submittedName>
        <fullName evidence="3">Helix-turn-helix transcriptional regulator</fullName>
    </submittedName>
</protein>
<reference evidence="3 4" key="1">
    <citation type="journal article" date="2019" name="Int. J. Syst. Evol. Microbiol.">
        <title>The Global Catalogue of Microorganisms (GCM) 10K type strain sequencing project: providing services to taxonomists for standard genome sequencing and annotation.</title>
        <authorList>
            <consortium name="The Broad Institute Genomics Platform"/>
            <consortium name="The Broad Institute Genome Sequencing Center for Infectious Disease"/>
            <person name="Wu L."/>
            <person name="Ma J."/>
        </authorList>
    </citation>
    <scope>NUCLEOTIDE SEQUENCE [LARGE SCALE GENOMIC DNA]</scope>
    <source>
        <strain evidence="3 4">CGMCC 1.10594</strain>
    </source>
</reference>
<evidence type="ECO:0000259" key="1">
    <source>
        <dbReference type="Pfam" id="PF08350"/>
    </source>
</evidence>
<dbReference type="EMBL" id="JBHUDL010000004">
    <property type="protein sequence ID" value="MFD1632424.1"/>
    <property type="molecule type" value="Genomic_DNA"/>
</dbReference>
<dbReference type="InterPro" id="IPR036390">
    <property type="entry name" value="WH_DNA-bd_sf"/>
</dbReference>
<organism evidence="3 4">
    <name type="scientific">Haloplanus ruber</name>
    <dbReference type="NCBI Taxonomy" id="869892"/>
    <lineage>
        <taxon>Archaea</taxon>
        <taxon>Methanobacteriati</taxon>
        <taxon>Methanobacteriota</taxon>
        <taxon>Stenosarchaea group</taxon>
        <taxon>Halobacteria</taxon>
        <taxon>Halobacteriales</taxon>
        <taxon>Haloferacaceae</taxon>
        <taxon>Haloplanus</taxon>
    </lineage>
</organism>
<dbReference type="Gene3D" id="1.10.10.10">
    <property type="entry name" value="Winged helix-like DNA-binding domain superfamily/Winged helix DNA-binding domain"/>
    <property type="match status" value="1"/>
</dbReference>
<dbReference type="AlphaFoldDB" id="A0ABD6CUB6"/>
<proteinExistence type="predicted"/>
<dbReference type="InterPro" id="IPR057527">
    <property type="entry name" value="HVO_A0261-like_N"/>
</dbReference>
<name>A0ABD6CUB6_9EURY</name>
<dbReference type="InterPro" id="IPR036388">
    <property type="entry name" value="WH-like_DNA-bd_sf"/>
</dbReference>
<dbReference type="Proteomes" id="UP001597075">
    <property type="component" value="Unassembled WGS sequence"/>
</dbReference>
<accession>A0ABD6CUB6</accession>
<dbReference type="Pfam" id="PF08350">
    <property type="entry name" value="FilR1_middle"/>
    <property type="match status" value="1"/>
</dbReference>